<gene>
    <name evidence="3" type="ORF">PPRIM_AZ9-3.1.T0480049</name>
</gene>
<accession>A0A8S1LZP3</accession>
<dbReference type="CDD" id="cd05288">
    <property type="entry name" value="PGDH"/>
    <property type="match status" value="1"/>
</dbReference>
<keyword evidence="1" id="KW-0560">Oxidoreductase</keyword>
<comment type="caution">
    <text evidence="3">The sequence shown here is derived from an EMBL/GenBank/DDBJ whole genome shotgun (WGS) entry which is preliminary data.</text>
</comment>
<dbReference type="InterPro" id="IPR041694">
    <property type="entry name" value="ADH_N_2"/>
</dbReference>
<dbReference type="InterPro" id="IPR020843">
    <property type="entry name" value="ER"/>
</dbReference>
<dbReference type="InterPro" id="IPR045010">
    <property type="entry name" value="MDR_fam"/>
</dbReference>
<evidence type="ECO:0000259" key="2">
    <source>
        <dbReference type="SMART" id="SM00829"/>
    </source>
</evidence>
<dbReference type="PANTHER" id="PTHR43205:SF7">
    <property type="entry name" value="PROSTAGLANDIN REDUCTASE 1"/>
    <property type="match status" value="1"/>
</dbReference>
<organism evidence="3 4">
    <name type="scientific">Paramecium primaurelia</name>
    <dbReference type="NCBI Taxonomy" id="5886"/>
    <lineage>
        <taxon>Eukaryota</taxon>
        <taxon>Sar</taxon>
        <taxon>Alveolata</taxon>
        <taxon>Ciliophora</taxon>
        <taxon>Intramacronucleata</taxon>
        <taxon>Oligohymenophorea</taxon>
        <taxon>Peniculida</taxon>
        <taxon>Parameciidae</taxon>
        <taxon>Paramecium</taxon>
    </lineage>
</organism>
<dbReference type="PANTHER" id="PTHR43205">
    <property type="entry name" value="PROSTAGLANDIN REDUCTASE"/>
    <property type="match status" value="1"/>
</dbReference>
<name>A0A8S1LZP3_PARPR</name>
<dbReference type="Pfam" id="PF16884">
    <property type="entry name" value="ADH_N_2"/>
    <property type="match status" value="1"/>
</dbReference>
<evidence type="ECO:0000256" key="1">
    <source>
        <dbReference type="ARBA" id="ARBA00023002"/>
    </source>
</evidence>
<evidence type="ECO:0000313" key="3">
    <source>
        <dbReference type="EMBL" id="CAD8071782.1"/>
    </source>
</evidence>
<dbReference type="FunFam" id="3.40.50.720:FF:000121">
    <property type="entry name" value="Prostaglandin reductase 2"/>
    <property type="match status" value="1"/>
</dbReference>
<keyword evidence="4" id="KW-1185">Reference proteome</keyword>
<dbReference type="AlphaFoldDB" id="A0A8S1LZP3"/>
<evidence type="ECO:0000313" key="4">
    <source>
        <dbReference type="Proteomes" id="UP000688137"/>
    </source>
</evidence>
<dbReference type="Pfam" id="PF00107">
    <property type="entry name" value="ADH_zinc_N"/>
    <property type="match status" value="1"/>
</dbReference>
<sequence length="348" mass="38418">MSNLQVQLIKKPDAKYPRVNDVFQVKTTSTPTTNQLKDGEVLLENLYFSIDATMRVWISGAKTYVDPVLPGNTMFGQAVSKVLASKSEKFQKGDYVIGLVNWTLYQIISDAKLHLVKRGGDIDDLTGYSFLGPLGISGLTAYIGFEAIGKPKEGETVVISAAAGAVGEIAVQLAKTYYKCKVIGIAGGPEKCDYVKKQLGAHDCIDYKNENLSKRLRELTPNGIHVYFDNVGGEMLDEILMHITDHTRIILCGAIATYNQTGEPYKVKNYPRLIIKRAVMQGFLYFDHPELFKPAQATITQMIKQGQLKIRYDVQNGLEQAPNGLAKLLLGQNNGKVVVKAKSDQPKL</sequence>
<dbReference type="OMA" id="EEKCRYA"/>
<dbReference type="InterPro" id="IPR013149">
    <property type="entry name" value="ADH-like_C"/>
</dbReference>
<dbReference type="Proteomes" id="UP000688137">
    <property type="component" value="Unassembled WGS sequence"/>
</dbReference>
<dbReference type="GO" id="GO:0016628">
    <property type="term" value="F:oxidoreductase activity, acting on the CH-CH group of donors, NAD or NADP as acceptor"/>
    <property type="evidence" value="ECO:0007669"/>
    <property type="project" value="InterPro"/>
</dbReference>
<protein>
    <recommendedName>
        <fullName evidence="2">Enoyl reductase (ER) domain-containing protein</fullName>
    </recommendedName>
</protein>
<dbReference type="SMART" id="SM00829">
    <property type="entry name" value="PKS_ER"/>
    <property type="match status" value="1"/>
</dbReference>
<proteinExistence type="predicted"/>
<reference evidence="3" key="1">
    <citation type="submission" date="2021-01" db="EMBL/GenBank/DDBJ databases">
        <authorList>
            <consortium name="Genoscope - CEA"/>
            <person name="William W."/>
        </authorList>
    </citation>
    <scope>NUCLEOTIDE SEQUENCE</scope>
</reference>
<feature type="domain" description="Enoyl reductase (ER)" evidence="2">
    <location>
        <begin position="18"/>
        <end position="339"/>
    </location>
</feature>
<dbReference type="EMBL" id="CAJJDM010000048">
    <property type="protein sequence ID" value="CAD8071782.1"/>
    <property type="molecule type" value="Genomic_DNA"/>
</dbReference>